<comment type="cofactor">
    <cofactor evidence="2">
        <name>Mg(2+)</name>
        <dbReference type="ChEBI" id="CHEBI:18420"/>
    </cofactor>
</comment>
<dbReference type="EC" id="2.7.3.9" evidence="5"/>
<keyword evidence="18" id="KW-1185">Reference proteome</keyword>
<feature type="domain" description="PTS EIIA type-2" evidence="15">
    <location>
        <begin position="2"/>
        <end position="142"/>
    </location>
</feature>
<dbReference type="RefSeq" id="WP_184516858.1">
    <property type="nucleotide sequence ID" value="NZ_JACIJD010000007.1"/>
</dbReference>
<dbReference type="CDD" id="cd00211">
    <property type="entry name" value="PTS_IIA_fru"/>
    <property type="match status" value="1"/>
</dbReference>
<dbReference type="InterPro" id="IPR008731">
    <property type="entry name" value="PTS_EIN"/>
</dbReference>
<evidence type="ECO:0000256" key="4">
    <source>
        <dbReference type="ARBA" id="ARBA00007837"/>
    </source>
</evidence>
<keyword evidence="7" id="KW-0963">Cytoplasm</keyword>
<dbReference type="Pfam" id="PF00381">
    <property type="entry name" value="PTS-HPr"/>
    <property type="match status" value="1"/>
</dbReference>
<dbReference type="Gene3D" id="1.10.274.10">
    <property type="entry name" value="PtsI, HPr-binding domain"/>
    <property type="match status" value="1"/>
</dbReference>
<evidence type="ECO:0000256" key="11">
    <source>
        <dbReference type="ARBA" id="ARBA00022683"/>
    </source>
</evidence>
<dbReference type="InterPro" id="IPR036618">
    <property type="entry name" value="PtsI_HPr-bd_sf"/>
</dbReference>
<dbReference type="PANTHER" id="PTHR46244:SF6">
    <property type="entry name" value="PHOSPHOENOLPYRUVATE-PROTEIN PHOSPHOTRANSFERASE"/>
    <property type="match status" value="1"/>
</dbReference>
<dbReference type="PRINTS" id="PR01736">
    <property type="entry name" value="PHPHTRNFRASE"/>
</dbReference>
<dbReference type="InterPro" id="IPR000032">
    <property type="entry name" value="HPr-like"/>
</dbReference>
<evidence type="ECO:0000256" key="6">
    <source>
        <dbReference type="ARBA" id="ARBA00022448"/>
    </source>
</evidence>
<evidence type="ECO:0000256" key="3">
    <source>
        <dbReference type="ARBA" id="ARBA00004496"/>
    </source>
</evidence>
<dbReference type="SUPFAM" id="SSF55804">
    <property type="entry name" value="Phoshotransferase/anion transport protein"/>
    <property type="match status" value="1"/>
</dbReference>
<protein>
    <recommendedName>
        <fullName evidence="5">phosphoenolpyruvate--protein phosphotransferase</fullName>
        <ecNumber evidence="5">2.7.3.9</ecNumber>
    </recommendedName>
</protein>
<dbReference type="PROSITE" id="PS00372">
    <property type="entry name" value="PTS_EIIA_TYPE_2_HIS"/>
    <property type="match status" value="1"/>
</dbReference>
<evidence type="ECO:0000313" key="17">
    <source>
        <dbReference type="EMBL" id="MBB5693882.1"/>
    </source>
</evidence>
<dbReference type="InterPro" id="IPR040442">
    <property type="entry name" value="Pyrv_kinase-like_dom_sf"/>
</dbReference>
<dbReference type="SUPFAM" id="SSF51621">
    <property type="entry name" value="Phosphoenolpyruvate/pyruvate domain"/>
    <property type="match status" value="1"/>
</dbReference>
<dbReference type="Proteomes" id="UP000580654">
    <property type="component" value="Unassembled WGS sequence"/>
</dbReference>
<dbReference type="EMBL" id="JACIJD010000007">
    <property type="protein sequence ID" value="MBB5693882.1"/>
    <property type="molecule type" value="Genomic_DNA"/>
</dbReference>
<comment type="catalytic activity">
    <reaction evidence="1">
        <text>L-histidyl-[protein] + phosphoenolpyruvate = N(pros)-phospho-L-histidyl-[protein] + pyruvate</text>
        <dbReference type="Rhea" id="RHEA:23880"/>
        <dbReference type="Rhea" id="RHEA-COMP:9745"/>
        <dbReference type="Rhea" id="RHEA-COMP:9746"/>
        <dbReference type="ChEBI" id="CHEBI:15361"/>
        <dbReference type="ChEBI" id="CHEBI:29979"/>
        <dbReference type="ChEBI" id="CHEBI:58702"/>
        <dbReference type="ChEBI" id="CHEBI:64837"/>
        <dbReference type="EC" id="2.7.3.9"/>
    </reaction>
</comment>
<evidence type="ECO:0000259" key="15">
    <source>
        <dbReference type="PROSITE" id="PS51094"/>
    </source>
</evidence>
<dbReference type="PANTHER" id="PTHR46244">
    <property type="entry name" value="PHOSPHOENOLPYRUVATE-PROTEIN PHOSPHOTRANSFERASE"/>
    <property type="match status" value="1"/>
</dbReference>
<keyword evidence="10" id="KW-0808">Transferase</keyword>
<evidence type="ECO:0000256" key="14">
    <source>
        <dbReference type="ARBA" id="ARBA00022842"/>
    </source>
</evidence>
<accession>A0A840YH88</accession>
<dbReference type="GO" id="GO:0016301">
    <property type="term" value="F:kinase activity"/>
    <property type="evidence" value="ECO:0007669"/>
    <property type="project" value="UniProtKB-KW"/>
</dbReference>
<dbReference type="GO" id="GO:0009401">
    <property type="term" value="P:phosphoenolpyruvate-dependent sugar phosphotransferase system"/>
    <property type="evidence" value="ECO:0007669"/>
    <property type="project" value="UniProtKB-KW"/>
</dbReference>
<evidence type="ECO:0000256" key="10">
    <source>
        <dbReference type="ARBA" id="ARBA00022679"/>
    </source>
</evidence>
<keyword evidence="13" id="KW-0418">Kinase</keyword>
<keyword evidence="11" id="KW-0598">Phosphotransferase system</keyword>
<dbReference type="InterPro" id="IPR023151">
    <property type="entry name" value="PEP_util_CS"/>
</dbReference>
<dbReference type="InterPro" id="IPR035895">
    <property type="entry name" value="HPr-like_sf"/>
</dbReference>
<dbReference type="Gene3D" id="3.30.1340.10">
    <property type="entry name" value="HPr-like"/>
    <property type="match status" value="1"/>
</dbReference>
<dbReference type="InterPro" id="IPR015813">
    <property type="entry name" value="Pyrv/PenolPyrv_kinase-like_dom"/>
</dbReference>
<dbReference type="Gene3D" id="3.20.20.60">
    <property type="entry name" value="Phosphoenolpyruvate-binding domains"/>
    <property type="match status" value="1"/>
</dbReference>
<dbReference type="SUPFAM" id="SSF47831">
    <property type="entry name" value="Enzyme I of the PEP:sugar phosphotransferase system HPr-binding (sub)domain"/>
    <property type="match status" value="1"/>
</dbReference>
<dbReference type="InterPro" id="IPR016152">
    <property type="entry name" value="PTrfase/Anion_transptr"/>
</dbReference>
<dbReference type="NCBIfam" id="TIGR01003">
    <property type="entry name" value="PTS_HPr_family"/>
    <property type="match status" value="1"/>
</dbReference>
<dbReference type="Pfam" id="PF00391">
    <property type="entry name" value="PEP-utilizers"/>
    <property type="match status" value="1"/>
</dbReference>
<dbReference type="InterPro" id="IPR000121">
    <property type="entry name" value="PEP_util_C"/>
</dbReference>
<comment type="similarity">
    <text evidence="4">Belongs to the PEP-utilizing enzyme family.</text>
</comment>
<evidence type="ECO:0000259" key="16">
    <source>
        <dbReference type="PROSITE" id="PS51350"/>
    </source>
</evidence>
<dbReference type="Gene3D" id="3.50.30.10">
    <property type="entry name" value="Phosphohistidine domain"/>
    <property type="match status" value="1"/>
</dbReference>
<keyword evidence="12" id="KW-0479">Metal-binding</keyword>
<keyword evidence="8" id="KW-0597">Phosphoprotein</keyword>
<dbReference type="SUPFAM" id="SSF52009">
    <property type="entry name" value="Phosphohistidine domain"/>
    <property type="match status" value="1"/>
</dbReference>
<name>A0A840YH88_9PROT</name>
<evidence type="ECO:0000256" key="13">
    <source>
        <dbReference type="ARBA" id="ARBA00022777"/>
    </source>
</evidence>
<dbReference type="Pfam" id="PF00359">
    <property type="entry name" value="PTS_EIIA_2"/>
    <property type="match status" value="1"/>
</dbReference>
<evidence type="ECO:0000256" key="7">
    <source>
        <dbReference type="ARBA" id="ARBA00022490"/>
    </source>
</evidence>
<evidence type="ECO:0000256" key="1">
    <source>
        <dbReference type="ARBA" id="ARBA00000683"/>
    </source>
</evidence>
<evidence type="ECO:0000256" key="8">
    <source>
        <dbReference type="ARBA" id="ARBA00022553"/>
    </source>
</evidence>
<keyword evidence="14" id="KW-0460">Magnesium</keyword>
<dbReference type="CDD" id="cd00367">
    <property type="entry name" value="PTS-HPr_like"/>
    <property type="match status" value="1"/>
</dbReference>
<comment type="subcellular location">
    <subcellularLocation>
        <location evidence="3">Cytoplasm</location>
    </subcellularLocation>
</comment>
<organism evidence="17 18">
    <name type="scientific">Muricoccus pecuniae</name>
    <dbReference type="NCBI Taxonomy" id="693023"/>
    <lineage>
        <taxon>Bacteria</taxon>
        <taxon>Pseudomonadati</taxon>
        <taxon>Pseudomonadota</taxon>
        <taxon>Alphaproteobacteria</taxon>
        <taxon>Acetobacterales</taxon>
        <taxon>Roseomonadaceae</taxon>
        <taxon>Muricoccus</taxon>
    </lineage>
</organism>
<evidence type="ECO:0000256" key="2">
    <source>
        <dbReference type="ARBA" id="ARBA00001946"/>
    </source>
</evidence>
<dbReference type="PROSITE" id="PS00369">
    <property type="entry name" value="PTS_HPR_HIS"/>
    <property type="match status" value="1"/>
</dbReference>
<dbReference type="InterPro" id="IPR050499">
    <property type="entry name" value="PEP-utilizing_PTS_enzyme"/>
</dbReference>
<dbReference type="PRINTS" id="PR00107">
    <property type="entry name" value="PHOSPHOCPHPR"/>
</dbReference>
<keyword evidence="9" id="KW-0762">Sugar transport</keyword>
<evidence type="ECO:0000256" key="12">
    <source>
        <dbReference type="ARBA" id="ARBA00022723"/>
    </source>
</evidence>
<dbReference type="InterPro" id="IPR002178">
    <property type="entry name" value="PTS_EIIA_type-2_dom"/>
</dbReference>
<evidence type="ECO:0000256" key="5">
    <source>
        <dbReference type="ARBA" id="ARBA00012232"/>
    </source>
</evidence>
<dbReference type="InterPro" id="IPR001020">
    <property type="entry name" value="PTS_HPr_His_P_site"/>
</dbReference>
<dbReference type="InterPro" id="IPR018274">
    <property type="entry name" value="PEP_util_AS"/>
</dbReference>
<dbReference type="Gene3D" id="3.40.930.10">
    <property type="entry name" value="Mannitol-specific EII, Chain A"/>
    <property type="match status" value="1"/>
</dbReference>
<dbReference type="Pfam" id="PF02896">
    <property type="entry name" value="PEP-utilizers_C"/>
    <property type="match status" value="1"/>
</dbReference>
<dbReference type="AlphaFoldDB" id="A0A840YH88"/>
<feature type="domain" description="HPr" evidence="16">
    <location>
        <begin position="158"/>
        <end position="245"/>
    </location>
</feature>
<comment type="caution">
    <text evidence="17">The sequence shown here is derived from an EMBL/GenBank/DDBJ whole genome shotgun (WGS) entry which is preliminary data.</text>
</comment>
<dbReference type="PROSITE" id="PS51350">
    <property type="entry name" value="PTS_HPR_DOM"/>
    <property type="match status" value="1"/>
</dbReference>
<dbReference type="GO" id="GO:0005737">
    <property type="term" value="C:cytoplasm"/>
    <property type="evidence" value="ECO:0007669"/>
    <property type="project" value="UniProtKB-SubCell"/>
</dbReference>
<dbReference type="Pfam" id="PF05524">
    <property type="entry name" value="PEP-utilisers_N"/>
    <property type="match status" value="1"/>
</dbReference>
<evidence type="ECO:0000256" key="9">
    <source>
        <dbReference type="ARBA" id="ARBA00022597"/>
    </source>
</evidence>
<dbReference type="InterPro" id="IPR006318">
    <property type="entry name" value="PTS_EI-like"/>
</dbReference>
<dbReference type="PROSITE" id="PS51094">
    <property type="entry name" value="PTS_EIIA_TYPE_2"/>
    <property type="match status" value="1"/>
</dbReference>
<dbReference type="GO" id="GO:0008965">
    <property type="term" value="F:phosphoenolpyruvate-protein phosphotransferase activity"/>
    <property type="evidence" value="ECO:0007669"/>
    <property type="project" value="UniProtKB-EC"/>
</dbReference>
<dbReference type="InterPro" id="IPR008279">
    <property type="entry name" value="PEP-util_enz_mobile_dom"/>
</dbReference>
<dbReference type="GO" id="GO:0046872">
    <property type="term" value="F:metal ion binding"/>
    <property type="evidence" value="ECO:0007669"/>
    <property type="project" value="UniProtKB-KW"/>
</dbReference>
<reference evidence="17 18" key="1">
    <citation type="submission" date="2020-08" db="EMBL/GenBank/DDBJ databases">
        <title>Genomic Encyclopedia of Type Strains, Phase IV (KMG-IV): sequencing the most valuable type-strain genomes for metagenomic binning, comparative biology and taxonomic classification.</title>
        <authorList>
            <person name="Goeker M."/>
        </authorList>
    </citation>
    <scope>NUCLEOTIDE SEQUENCE [LARGE SCALE GENOMIC DNA]</scope>
    <source>
        <strain evidence="17 18">DSM 25622</strain>
    </source>
</reference>
<sequence length="828" mass="85454">MVAITESLVRLGLTARDKEDAIRQTAAILAGEGSVDAGYGDSMLARERQVPTYLGSGIAIPHGLRGDAGMVRRTAVAVAQFPGGVSWGDDQTVHLAIGIAAQSDEHVQVLAALTGVLQEPALAEALGRTRDKGEILRALGGAAPAAPARPAALPDDYDHRASAGITGHAGLHARPATAFATLAKGFAAEILVGHGGKLANGKSMAALLTLGAERGAVLEIAARGADGAAAVRALAEAVAGGLGDTDEPEEPAPAARAVAAVPYRGAARRGVAASPGLAIARTHRLRHAAPPAPAEEAPAGDPAGEAQRLGAALARAHEELRALQAEVSARSGSKQAAIFLAHQELVDDPELVGAARARVAAGLSAPAAWRAVTEARAKEMESLSDKLLAERGRDVRDVGTRVVRILSGAAEAPGLALPDHPVILLAEDLAPSDTAGLDVKRVLGLATALGGPNSHTAILARALGLPAVAGLGEGILSIPDGTEAVLDGDGGVLLPEPDAHDRALAEAARTERQAADAEAREAAYRPAFTRDGRRLETVANIGTPAEAAAAVAAGAEGVGLLRTEFLFLDREAAPDEEEQFQALHAMTEALRGLPLIVRTLDIGGDKEVPYLRLPREDNPFLGIRGLRLCLARPDLFRPQLRAIARAARAAPAGAVKVMFPMVASLEEYREGRAALEAVRTELGAPPMEVGIMVEVPSVATMADVLAREVDFFSIGTNDLTQYVLAMDRMHPALATKADGLHPAVLRLIGQVVRAAHAEGKWVGVCGNLAAEREACAILVGLGVDELSVSPPSVPELKARVRGLRMSDARRLAERALACGTAAEVRALA</sequence>
<dbReference type="InterPro" id="IPR036637">
    <property type="entry name" value="Phosphohistidine_dom_sf"/>
</dbReference>
<keyword evidence="6" id="KW-0813">Transport</keyword>
<dbReference type="PROSITE" id="PS00370">
    <property type="entry name" value="PEP_ENZYMES_PHOS_SITE"/>
    <property type="match status" value="1"/>
</dbReference>
<dbReference type="PROSITE" id="PS00742">
    <property type="entry name" value="PEP_ENZYMES_2"/>
    <property type="match status" value="1"/>
</dbReference>
<evidence type="ECO:0000313" key="18">
    <source>
        <dbReference type="Proteomes" id="UP000580654"/>
    </source>
</evidence>
<gene>
    <name evidence="17" type="ORF">FHS87_001919</name>
</gene>
<proteinExistence type="inferred from homology"/>
<dbReference type="NCBIfam" id="TIGR01417">
    <property type="entry name" value="PTS_I_fam"/>
    <property type="match status" value="1"/>
</dbReference>
<dbReference type="SUPFAM" id="SSF55594">
    <property type="entry name" value="HPr-like"/>
    <property type="match status" value="1"/>
</dbReference>